<organism evidence="1">
    <name type="scientific">Trepomonas sp. PC1</name>
    <dbReference type="NCBI Taxonomy" id="1076344"/>
    <lineage>
        <taxon>Eukaryota</taxon>
        <taxon>Metamonada</taxon>
        <taxon>Diplomonadida</taxon>
        <taxon>Hexamitidae</taxon>
        <taxon>Hexamitinae</taxon>
        <taxon>Trepomonas</taxon>
    </lineage>
</organism>
<name>A0A146KJR9_9EUKA</name>
<dbReference type="AlphaFoldDB" id="A0A146KJR9"/>
<proteinExistence type="predicted"/>
<dbReference type="InterPro" id="IPR009057">
    <property type="entry name" value="Homeodomain-like_sf"/>
</dbReference>
<dbReference type="EMBL" id="GDID01001097">
    <property type="protein sequence ID" value="JAP95509.1"/>
    <property type="molecule type" value="Transcribed_RNA"/>
</dbReference>
<sequence>MWAIPEDVRAKVFRLLEQEKYSQRHIAQMAGCSQGTVSKLKKHIATYGHVTPLKAPGRPKKFQKSHQVKIMNHVRKHHKYSLRRLVGTIKSNLSIDWSKSTMCKLLHSRAIESYIGKKCIQAQGESF</sequence>
<dbReference type="SUPFAM" id="SSF46689">
    <property type="entry name" value="Homeodomain-like"/>
    <property type="match status" value="1"/>
</dbReference>
<dbReference type="GO" id="GO:0003677">
    <property type="term" value="F:DNA binding"/>
    <property type="evidence" value="ECO:0007669"/>
    <property type="project" value="InterPro"/>
</dbReference>
<protein>
    <submittedName>
        <fullName evidence="1">Transposase</fullName>
    </submittedName>
</protein>
<evidence type="ECO:0000313" key="1">
    <source>
        <dbReference type="EMBL" id="JAP95509.1"/>
    </source>
</evidence>
<reference evidence="1" key="1">
    <citation type="submission" date="2015-07" db="EMBL/GenBank/DDBJ databases">
        <title>Adaptation to a free-living lifestyle via gene acquisitions in the diplomonad Trepomonas sp. PC1.</title>
        <authorList>
            <person name="Xu F."/>
            <person name="Jerlstrom-Hultqvist J."/>
            <person name="Kolisko M."/>
            <person name="Simpson A.G.B."/>
            <person name="Roger A.J."/>
            <person name="Svard S.G."/>
            <person name="Andersson J.O."/>
        </authorList>
    </citation>
    <scope>NUCLEOTIDE SEQUENCE</scope>
    <source>
        <strain evidence="1">PC1</strain>
    </source>
</reference>
<dbReference type="InterPro" id="IPR010982">
    <property type="entry name" value="Lambda_DNA-bd_dom_sf"/>
</dbReference>
<accession>A0A146KJR9</accession>
<gene>
    <name evidence="1" type="ORF">TPC1_11482</name>
</gene>
<feature type="non-terminal residue" evidence="1">
    <location>
        <position position="127"/>
    </location>
</feature>
<dbReference type="Gene3D" id="1.10.260.40">
    <property type="entry name" value="lambda repressor-like DNA-binding domains"/>
    <property type="match status" value="1"/>
</dbReference>